<protein>
    <submittedName>
        <fullName evidence="1">Uncharacterized protein</fullName>
    </submittedName>
</protein>
<evidence type="ECO:0000313" key="2">
    <source>
        <dbReference type="Proteomes" id="UP000250321"/>
    </source>
</evidence>
<sequence>MSTMSSLHHSHDLRLSISLVSFKSEPVIADMYVNNLFANCWDQNSSHAEVWDFCQCQYRQYFLKLQAPECIYEAECVDKQIAEIFCLLT</sequence>
<gene>
    <name evidence="1" type="ORF">Pyn_06426</name>
</gene>
<accession>A0A314YIE8</accession>
<organism evidence="1 2">
    <name type="scientific">Prunus yedoensis var. nudiflora</name>
    <dbReference type="NCBI Taxonomy" id="2094558"/>
    <lineage>
        <taxon>Eukaryota</taxon>
        <taxon>Viridiplantae</taxon>
        <taxon>Streptophyta</taxon>
        <taxon>Embryophyta</taxon>
        <taxon>Tracheophyta</taxon>
        <taxon>Spermatophyta</taxon>
        <taxon>Magnoliopsida</taxon>
        <taxon>eudicotyledons</taxon>
        <taxon>Gunneridae</taxon>
        <taxon>Pentapetalae</taxon>
        <taxon>rosids</taxon>
        <taxon>fabids</taxon>
        <taxon>Rosales</taxon>
        <taxon>Rosaceae</taxon>
        <taxon>Amygdaloideae</taxon>
        <taxon>Amygdaleae</taxon>
        <taxon>Prunus</taxon>
    </lineage>
</organism>
<dbReference type="EMBL" id="PJQY01001176">
    <property type="protein sequence ID" value="PQQ04931.1"/>
    <property type="molecule type" value="Genomic_DNA"/>
</dbReference>
<evidence type="ECO:0000313" key="1">
    <source>
        <dbReference type="EMBL" id="PQQ04931.1"/>
    </source>
</evidence>
<proteinExistence type="predicted"/>
<dbReference type="Proteomes" id="UP000250321">
    <property type="component" value="Unassembled WGS sequence"/>
</dbReference>
<dbReference type="AlphaFoldDB" id="A0A314YIE8"/>
<name>A0A314YIE8_PRUYE</name>
<keyword evidence="2" id="KW-1185">Reference proteome</keyword>
<reference evidence="1 2" key="1">
    <citation type="submission" date="2018-02" db="EMBL/GenBank/DDBJ databases">
        <title>Draft genome of wild Prunus yedoensis var. nudiflora.</title>
        <authorList>
            <person name="Baek S."/>
            <person name="Kim J.-H."/>
            <person name="Choi K."/>
            <person name="Kim G.-B."/>
            <person name="Cho A."/>
            <person name="Jang H."/>
            <person name="Shin C.-H."/>
            <person name="Yu H.-J."/>
            <person name="Mun J.-H."/>
        </authorList>
    </citation>
    <scope>NUCLEOTIDE SEQUENCE [LARGE SCALE GENOMIC DNA]</scope>
    <source>
        <strain evidence="2">cv. Jeju island</strain>
        <tissue evidence="1">Leaf</tissue>
    </source>
</reference>
<comment type="caution">
    <text evidence="1">The sequence shown here is derived from an EMBL/GenBank/DDBJ whole genome shotgun (WGS) entry which is preliminary data.</text>
</comment>